<sequence>MFNITTKMKCSGLLLIIKPNKAVLLCARQAYNSSKVYTRRIVDNVFLEKISIPRGKRDECDDNDYETAIREFIEETGTFFNEAYVYREPFMLHWRDGGVMYRYCVYVGVTEDLLQYVRREPNSFCVKLTCENPNNYSILFENRKYNNELSRFLYITPLECYFKYMYTKQLMTYERSNYIEFFEYVKRVKQAHDNKELDKFIKLTLSLSQSLIEQWKKRSFVVTAACKELKSIINSV</sequence>
<dbReference type="RefSeq" id="YP_009250013.1">
    <property type="nucleotide sequence ID" value="NC_029997.2"/>
</dbReference>
<dbReference type="Gene3D" id="3.90.79.10">
    <property type="entry name" value="Nucleoside Triphosphate Pyrophosphohydrolase"/>
    <property type="match status" value="1"/>
</dbReference>
<dbReference type="OrthoDB" id="12499at10239"/>
<dbReference type="InterPro" id="IPR000086">
    <property type="entry name" value="NUDIX_hydrolase_dom"/>
</dbReference>
<feature type="domain" description="Nudix hydrolase" evidence="1">
    <location>
        <begin position="6"/>
        <end position="183"/>
    </location>
</feature>
<dbReference type="PROSITE" id="PS51462">
    <property type="entry name" value="NUDIX"/>
    <property type="match status" value="1"/>
</dbReference>
<evidence type="ECO:0000259" key="1">
    <source>
        <dbReference type="PROSITE" id="PS51462"/>
    </source>
</evidence>
<name>A0A161C6X8_9ABAC</name>
<dbReference type="EMBL" id="KR011717">
    <property type="protein sequence ID" value="AKR17345.1"/>
    <property type="molecule type" value="Genomic_DNA"/>
</dbReference>
<evidence type="ECO:0000313" key="2">
    <source>
        <dbReference type="EMBL" id="AKR17345.1"/>
    </source>
</evidence>
<keyword evidence="3" id="KW-1185">Reference proteome</keyword>
<protein>
    <submittedName>
        <fullName evidence="2">NUDIX</fullName>
    </submittedName>
</protein>
<dbReference type="SUPFAM" id="SSF55811">
    <property type="entry name" value="Nudix"/>
    <property type="match status" value="1"/>
</dbReference>
<organism evidence="2 3">
    <name type="scientific">Urbanus proteus nucleopolyhedrovirus</name>
    <dbReference type="NCBI Taxonomy" id="1675866"/>
    <lineage>
        <taxon>Viruses</taxon>
        <taxon>Viruses incertae sedis</taxon>
        <taxon>Naldaviricetes</taxon>
        <taxon>Lefavirales</taxon>
        <taxon>Baculoviridae</taxon>
        <taxon>Alphabaculovirus</taxon>
        <taxon>Alphabaculovirus urprotei</taxon>
    </lineage>
</organism>
<dbReference type="GeneID" id="27429857"/>
<reference evidence="2" key="1">
    <citation type="submission" date="2017-04" db="EMBL/GenBank/DDBJ databases">
        <title>Complete genome sequence of Urbanus proteus nucleopolyhedrovirus (UrprNPV).</title>
        <authorList>
            <person name="Santos E.R."/>
            <person name="Melo F.L."/>
            <person name="Sosa-Gomez D.R."/>
            <person name="Ribeiro B.M."/>
            <person name="Ardisson-Araujo D.M.P."/>
        </authorList>
    </citation>
    <scope>NUCLEOTIDE SEQUENCE [LARGE SCALE GENOMIC DNA]</scope>
    <source>
        <strain evidence="2">Southern Brazil</strain>
    </source>
</reference>
<evidence type="ECO:0000313" key="3">
    <source>
        <dbReference type="Proteomes" id="UP000201861"/>
    </source>
</evidence>
<dbReference type="KEGG" id="vg:27429857"/>
<proteinExistence type="predicted"/>
<dbReference type="InterPro" id="IPR015797">
    <property type="entry name" value="NUDIX_hydrolase-like_dom_sf"/>
</dbReference>
<accession>A0A161C6X8</accession>
<dbReference type="Proteomes" id="UP000201861">
    <property type="component" value="Segment"/>
</dbReference>